<name>A0ABV8MKT8_9NEIS</name>
<feature type="domain" description="CheW-like" evidence="5">
    <location>
        <begin position="189"/>
        <end position="337"/>
    </location>
</feature>
<evidence type="ECO:0000313" key="6">
    <source>
        <dbReference type="EMBL" id="MFC4157889.1"/>
    </source>
</evidence>
<dbReference type="Gene3D" id="2.30.30.40">
    <property type="entry name" value="SH3 Domains"/>
    <property type="match status" value="3"/>
</dbReference>
<gene>
    <name evidence="6" type="ORF">ACFOW7_00830</name>
</gene>
<evidence type="ECO:0000256" key="3">
    <source>
        <dbReference type="ARBA" id="ARBA00022490"/>
    </source>
</evidence>
<comment type="caution">
    <text evidence="6">The sequence shown here is derived from an EMBL/GenBank/DDBJ whole genome shotgun (WGS) entry which is preliminary data.</text>
</comment>
<dbReference type="InterPro" id="IPR036061">
    <property type="entry name" value="CheW-like_dom_sf"/>
</dbReference>
<dbReference type="Gene3D" id="2.40.50.180">
    <property type="entry name" value="CheA-289, Domain 4"/>
    <property type="match status" value="3"/>
</dbReference>
<dbReference type="SUPFAM" id="SSF50341">
    <property type="entry name" value="CheW-like"/>
    <property type="match status" value="3"/>
</dbReference>
<feature type="domain" description="CheW-like" evidence="5">
    <location>
        <begin position="365"/>
        <end position="507"/>
    </location>
</feature>
<feature type="domain" description="CheW-like" evidence="5">
    <location>
        <begin position="21"/>
        <end position="162"/>
    </location>
</feature>
<dbReference type="PANTHER" id="PTHR22617:SF45">
    <property type="entry name" value="CHEMOTAXIS PROTEIN CHEW"/>
    <property type="match status" value="1"/>
</dbReference>
<feature type="region of interest" description="Disordered" evidence="4">
    <location>
        <begin position="1"/>
        <end position="20"/>
    </location>
</feature>
<comment type="subcellular location">
    <subcellularLocation>
        <location evidence="1">Cytoplasm</location>
    </subcellularLocation>
</comment>
<dbReference type="Proteomes" id="UP001595791">
    <property type="component" value="Unassembled WGS sequence"/>
</dbReference>
<evidence type="ECO:0000259" key="5">
    <source>
        <dbReference type="PROSITE" id="PS50851"/>
    </source>
</evidence>
<dbReference type="PROSITE" id="PS50851">
    <property type="entry name" value="CHEW"/>
    <property type="match status" value="3"/>
</dbReference>
<dbReference type="SMART" id="SM00260">
    <property type="entry name" value="CheW"/>
    <property type="match status" value="3"/>
</dbReference>
<dbReference type="RefSeq" id="WP_378160010.1">
    <property type="nucleotide sequence ID" value="NZ_JBHSBU010000001.1"/>
</dbReference>
<sequence length="514" mass="56387">MSIDIQTPAALPPESEPHSDDRQFVTFMVGDEYFAVPMAPVQEIIRVPEVVRVPLGPAHLEGLANLRGRVLPIMSLRSAFGLPPRAGDDATRAVVINLGTPLGFVVDRVSSVMNVEPESIEPVRDLHSAIANELVTGVIKRGQDRPMILVLDFERLIARELTSLRQSSVNSIEHGNTAGELEQEAETDELQLVSFSVAEQEYGVPIDQVIEIVQVPAHITGVPNSARHVIGVMALRERLLPLVSLRSLFGLPAVTLDEHHRIVVLSLSEDGRAMAVGVVMDAVNEVLRVPRSAAEAMPRLLSRQQRLAEIDAICRLDGGRRLVSVLAPDRLFSDSGIHEALDAANQETQQMENLEQDDNHEADDDEQLVVFKLAQEEYAVPIASVQEIVRVPETLTHVPKSPAFVEGVINLRGAVLPVVDQRRRFGLAATERSDRQRIMVFQLAGVRTGFIVDSVAEVLKVPRGLIEQAPQLSSAQSRLIPRVVNLEKRNRLIQLVDPDCLLDDGETQALAEAA</sequence>
<evidence type="ECO:0000313" key="7">
    <source>
        <dbReference type="Proteomes" id="UP001595791"/>
    </source>
</evidence>
<proteinExistence type="predicted"/>
<dbReference type="EMBL" id="JBHSBU010000001">
    <property type="protein sequence ID" value="MFC4157889.1"/>
    <property type="molecule type" value="Genomic_DNA"/>
</dbReference>
<keyword evidence="3" id="KW-0963">Cytoplasm</keyword>
<dbReference type="InterPro" id="IPR039315">
    <property type="entry name" value="CheW"/>
</dbReference>
<organism evidence="6 7">
    <name type="scientific">Chitinimonas lacunae</name>
    <dbReference type="NCBI Taxonomy" id="1963018"/>
    <lineage>
        <taxon>Bacteria</taxon>
        <taxon>Pseudomonadati</taxon>
        <taxon>Pseudomonadota</taxon>
        <taxon>Betaproteobacteria</taxon>
        <taxon>Neisseriales</taxon>
        <taxon>Chitinibacteraceae</taxon>
        <taxon>Chitinimonas</taxon>
    </lineage>
</organism>
<evidence type="ECO:0000256" key="2">
    <source>
        <dbReference type="ARBA" id="ARBA00021483"/>
    </source>
</evidence>
<dbReference type="PANTHER" id="PTHR22617">
    <property type="entry name" value="CHEMOTAXIS SENSOR HISTIDINE KINASE-RELATED"/>
    <property type="match status" value="1"/>
</dbReference>
<accession>A0ABV8MKT8</accession>
<evidence type="ECO:0000256" key="4">
    <source>
        <dbReference type="SAM" id="MobiDB-lite"/>
    </source>
</evidence>
<protein>
    <recommendedName>
        <fullName evidence="2">Chemotaxis protein CheW</fullName>
    </recommendedName>
</protein>
<keyword evidence="7" id="KW-1185">Reference proteome</keyword>
<evidence type="ECO:0000256" key="1">
    <source>
        <dbReference type="ARBA" id="ARBA00004496"/>
    </source>
</evidence>
<dbReference type="Pfam" id="PF01584">
    <property type="entry name" value="CheW"/>
    <property type="match status" value="3"/>
</dbReference>
<reference evidence="7" key="1">
    <citation type="journal article" date="2019" name="Int. J. Syst. Evol. Microbiol.">
        <title>The Global Catalogue of Microorganisms (GCM) 10K type strain sequencing project: providing services to taxonomists for standard genome sequencing and annotation.</title>
        <authorList>
            <consortium name="The Broad Institute Genomics Platform"/>
            <consortium name="The Broad Institute Genome Sequencing Center for Infectious Disease"/>
            <person name="Wu L."/>
            <person name="Ma J."/>
        </authorList>
    </citation>
    <scope>NUCLEOTIDE SEQUENCE [LARGE SCALE GENOMIC DNA]</scope>
    <source>
        <strain evidence="7">LMG 29894</strain>
    </source>
</reference>
<dbReference type="InterPro" id="IPR002545">
    <property type="entry name" value="CheW-lke_dom"/>
</dbReference>